<gene>
    <name evidence="4" type="ORF">W911_14360</name>
</gene>
<dbReference type="EMBL" id="CP006912">
    <property type="protein sequence ID" value="AHB49323.1"/>
    <property type="molecule type" value="Genomic_DNA"/>
</dbReference>
<dbReference type="OrthoDB" id="9801763at2"/>
<feature type="domain" description="Phospholipase/carboxylesterase/thioesterase" evidence="3">
    <location>
        <begin position="16"/>
        <end position="205"/>
    </location>
</feature>
<protein>
    <submittedName>
        <fullName evidence="4">Phospholipase</fullName>
    </submittedName>
</protein>
<accession>V5SFM6</accession>
<dbReference type="PANTHER" id="PTHR10655:SF17">
    <property type="entry name" value="LYSOPHOSPHOLIPASE-LIKE PROTEIN 1"/>
    <property type="match status" value="1"/>
</dbReference>
<dbReference type="AlphaFoldDB" id="V5SFM6"/>
<dbReference type="InterPro" id="IPR050565">
    <property type="entry name" value="LYPA1-2/EST-like"/>
</dbReference>
<name>V5SFM6_9HYPH</name>
<dbReference type="Proteomes" id="UP000018542">
    <property type="component" value="Chromosome"/>
</dbReference>
<dbReference type="Gene3D" id="3.40.50.1820">
    <property type="entry name" value="alpha/beta hydrolase"/>
    <property type="match status" value="1"/>
</dbReference>
<dbReference type="STRING" id="1029756.W911_14360"/>
<reference evidence="4 5" key="1">
    <citation type="journal article" date="2014" name="Genome Announc.">
        <title>Complete Genome Sequence of Hyphomicrobium nitrativorans Strain NL23, a Denitrifying Bacterium Isolated from Biofilm of a Methanol-Fed Denitrification System Treating Seawater at the Montreal Biodome.</title>
        <authorList>
            <person name="Martineau C."/>
            <person name="Villeneuve C."/>
            <person name="Mauffrey F."/>
            <person name="Villemur R."/>
        </authorList>
    </citation>
    <scope>NUCLEOTIDE SEQUENCE [LARGE SCALE GENOMIC DNA]</scope>
    <source>
        <strain evidence="4">NL23</strain>
    </source>
</reference>
<dbReference type="InterPro" id="IPR029058">
    <property type="entry name" value="AB_hydrolase_fold"/>
</dbReference>
<dbReference type="HOGENOM" id="CLU_049413_4_0_5"/>
<evidence type="ECO:0000313" key="4">
    <source>
        <dbReference type="EMBL" id="AHB49323.1"/>
    </source>
</evidence>
<evidence type="ECO:0000313" key="5">
    <source>
        <dbReference type="Proteomes" id="UP000018542"/>
    </source>
</evidence>
<organism evidence="4 5">
    <name type="scientific">Hyphomicrobium nitrativorans NL23</name>
    <dbReference type="NCBI Taxonomy" id="1029756"/>
    <lineage>
        <taxon>Bacteria</taxon>
        <taxon>Pseudomonadati</taxon>
        <taxon>Pseudomonadota</taxon>
        <taxon>Alphaproteobacteria</taxon>
        <taxon>Hyphomicrobiales</taxon>
        <taxon>Hyphomicrobiaceae</taxon>
        <taxon>Hyphomicrobium</taxon>
    </lineage>
</organism>
<keyword evidence="2" id="KW-0378">Hydrolase</keyword>
<proteinExistence type="inferred from homology"/>
<dbReference type="RefSeq" id="WP_023788186.1">
    <property type="nucleotide sequence ID" value="NC_022997.1"/>
</dbReference>
<dbReference type="InterPro" id="IPR003140">
    <property type="entry name" value="PLipase/COase/thioEstase"/>
</dbReference>
<dbReference type="KEGG" id="hni:W911_14360"/>
<dbReference type="Pfam" id="PF02230">
    <property type="entry name" value="Abhydrolase_2"/>
    <property type="match status" value="1"/>
</dbReference>
<sequence length="212" mass="21770">MTAQTFDVVRAGVPLEAARAAAVLIHGRGATAEGMLALGGALGAKDVALIAPQAPAGSWYSHSFLAPLEENEPHLSQALGIVGETVDALAGEGLGPERIVLIGFSQGACLALEYAARTARRYGGVAGLSGGLIGPPGTPRDYAGSLAATPVFLGCSDVDAHIPEARVHESADVLTALGGNVTTRIYPGMAHTIVDDEIRHVQRILADIPPRR</sequence>
<evidence type="ECO:0000259" key="3">
    <source>
        <dbReference type="Pfam" id="PF02230"/>
    </source>
</evidence>
<dbReference type="PANTHER" id="PTHR10655">
    <property type="entry name" value="LYSOPHOSPHOLIPASE-RELATED"/>
    <property type="match status" value="1"/>
</dbReference>
<dbReference type="PATRIC" id="fig|1029756.8.peg.2989"/>
<dbReference type="GO" id="GO:0016787">
    <property type="term" value="F:hydrolase activity"/>
    <property type="evidence" value="ECO:0007669"/>
    <property type="project" value="UniProtKB-KW"/>
</dbReference>
<keyword evidence="5" id="KW-1185">Reference proteome</keyword>
<evidence type="ECO:0000256" key="1">
    <source>
        <dbReference type="ARBA" id="ARBA00006499"/>
    </source>
</evidence>
<comment type="similarity">
    <text evidence="1">Belongs to the AB hydrolase superfamily. AB hydrolase 2 family.</text>
</comment>
<evidence type="ECO:0000256" key="2">
    <source>
        <dbReference type="ARBA" id="ARBA00022801"/>
    </source>
</evidence>
<dbReference type="SUPFAM" id="SSF53474">
    <property type="entry name" value="alpha/beta-Hydrolases"/>
    <property type="match status" value="1"/>
</dbReference>